<protein>
    <submittedName>
        <fullName evidence="5">ABC transporter substrate-binding protein</fullName>
    </submittedName>
</protein>
<keyword evidence="6" id="KW-1185">Reference proteome</keyword>
<dbReference type="GO" id="GO:0043190">
    <property type="term" value="C:ATP-binding cassette (ABC) transporter complex"/>
    <property type="evidence" value="ECO:0007669"/>
    <property type="project" value="InterPro"/>
</dbReference>
<accession>A0A6B3LNH8</accession>
<keyword evidence="3" id="KW-0732">Signal</keyword>
<dbReference type="Gene3D" id="3.10.105.10">
    <property type="entry name" value="Dipeptide-binding Protein, Domain 3"/>
    <property type="match status" value="1"/>
</dbReference>
<evidence type="ECO:0000313" key="6">
    <source>
        <dbReference type="Proteomes" id="UP000474777"/>
    </source>
</evidence>
<gene>
    <name evidence="5" type="ORF">GXP69_07090</name>
</gene>
<dbReference type="PIRSF" id="PIRSF002741">
    <property type="entry name" value="MppA"/>
    <property type="match status" value="1"/>
</dbReference>
<organism evidence="5 6">
    <name type="scientific">Pontibacter burrus</name>
    <dbReference type="NCBI Taxonomy" id="2704466"/>
    <lineage>
        <taxon>Bacteria</taxon>
        <taxon>Pseudomonadati</taxon>
        <taxon>Bacteroidota</taxon>
        <taxon>Cytophagia</taxon>
        <taxon>Cytophagales</taxon>
        <taxon>Hymenobacteraceae</taxon>
        <taxon>Pontibacter</taxon>
    </lineage>
</organism>
<name>A0A6B3LNH8_9BACT</name>
<proteinExistence type="inferred from homology"/>
<dbReference type="GO" id="GO:0030288">
    <property type="term" value="C:outer membrane-bounded periplasmic space"/>
    <property type="evidence" value="ECO:0007669"/>
    <property type="project" value="UniProtKB-ARBA"/>
</dbReference>
<evidence type="ECO:0000259" key="4">
    <source>
        <dbReference type="Pfam" id="PF00496"/>
    </source>
</evidence>
<feature type="domain" description="Solute-binding protein family 5" evidence="4">
    <location>
        <begin position="39"/>
        <end position="441"/>
    </location>
</feature>
<comment type="similarity">
    <text evidence="1">Belongs to the bacterial solute-binding protein 5 family.</text>
</comment>
<evidence type="ECO:0000256" key="3">
    <source>
        <dbReference type="ARBA" id="ARBA00022729"/>
    </source>
</evidence>
<dbReference type="InterPro" id="IPR039424">
    <property type="entry name" value="SBP_5"/>
</dbReference>
<comment type="caution">
    <text evidence="5">The sequence shown here is derived from an EMBL/GenBank/DDBJ whole genome shotgun (WGS) entry which is preliminary data.</text>
</comment>
<keyword evidence="2" id="KW-0813">Transport</keyword>
<evidence type="ECO:0000256" key="1">
    <source>
        <dbReference type="ARBA" id="ARBA00005695"/>
    </source>
</evidence>
<dbReference type="PANTHER" id="PTHR30290:SF9">
    <property type="entry name" value="OLIGOPEPTIDE-BINDING PROTEIN APPA"/>
    <property type="match status" value="1"/>
</dbReference>
<sequence>MAAEPHTLSPINFSDAAGMQINNLLFQSLLGPDLADGQLKPVLAKSMPHIEQKDAVTYITYEIREEARWANGTAVTSDDVAFTLKVLKAPLLQNEHIKPQVAFIRDLLPDKANNRKFTFVCDGFTPEMELLSGDFFILPAYLYDPEQQLKNIPVAAFSDSLSKLENNDYLKAYAARFNTPVYNNSGKILQGSAGYLLEEWIPGQSVMLRRKENWWGNNLEISNLTANPERIIFHVIPDNTTAILSLKNQQLDVLSDIPALDFDELKQNQGVLKDYNLHTPDSYAAIYTGLNSRLPKFKDKRTRQAIAHLLDTENIIKVTQQSYATPTVGIVPPAVTEYYNTGLKPYKYDITKAKQLLEQAGWQQRSKGWYKTIDGKEQQLTITAIYKAGNNVVETTALIFKDSAGKLGIPVQVEAQESGLFSQNSRNHTFELFFRPINGNPFAFNFKPILHTSYAALGGTNYTGFGNAATDKLLDDINKASDKKEKAALLKQLQVVMQDEATFLTLYYQKERIAIHNRFQNTKVSGLQPTYDVSAFMLKK</sequence>
<dbReference type="RefSeq" id="WP_163913802.1">
    <property type="nucleotide sequence ID" value="NZ_JAAGWD010000002.1"/>
</dbReference>
<dbReference type="GO" id="GO:1904680">
    <property type="term" value="F:peptide transmembrane transporter activity"/>
    <property type="evidence" value="ECO:0007669"/>
    <property type="project" value="TreeGrafter"/>
</dbReference>
<dbReference type="InterPro" id="IPR030678">
    <property type="entry name" value="Peptide/Ni-bd"/>
</dbReference>
<dbReference type="EMBL" id="JAAGWD010000002">
    <property type="protein sequence ID" value="NEM97453.1"/>
    <property type="molecule type" value="Genomic_DNA"/>
</dbReference>
<dbReference type="GO" id="GO:0015833">
    <property type="term" value="P:peptide transport"/>
    <property type="evidence" value="ECO:0007669"/>
    <property type="project" value="TreeGrafter"/>
</dbReference>
<dbReference type="SUPFAM" id="SSF53850">
    <property type="entry name" value="Periplasmic binding protein-like II"/>
    <property type="match status" value="1"/>
</dbReference>
<reference evidence="5 6" key="1">
    <citation type="submission" date="2020-02" db="EMBL/GenBank/DDBJ databases">
        <authorList>
            <person name="Kim M.K."/>
        </authorList>
    </citation>
    <scope>NUCLEOTIDE SEQUENCE [LARGE SCALE GENOMIC DNA]</scope>
    <source>
        <strain evidence="5 6">BT327</strain>
    </source>
</reference>
<evidence type="ECO:0000256" key="2">
    <source>
        <dbReference type="ARBA" id="ARBA00022448"/>
    </source>
</evidence>
<dbReference type="PANTHER" id="PTHR30290">
    <property type="entry name" value="PERIPLASMIC BINDING COMPONENT OF ABC TRANSPORTER"/>
    <property type="match status" value="1"/>
</dbReference>
<dbReference type="AlphaFoldDB" id="A0A6B3LNH8"/>
<dbReference type="InterPro" id="IPR000914">
    <property type="entry name" value="SBP_5_dom"/>
</dbReference>
<dbReference type="Pfam" id="PF00496">
    <property type="entry name" value="SBP_bac_5"/>
    <property type="match status" value="1"/>
</dbReference>
<dbReference type="CDD" id="cd00995">
    <property type="entry name" value="PBP2_NikA_DppA_OppA_like"/>
    <property type="match status" value="1"/>
</dbReference>
<evidence type="ECO:0000313" key="5">
    <source>
        <dbReference type="EMBL" id="NEM97453.1"/>
    </source>
</evidence>
<dbReference type="Proteomes" id="UP000474777">
    <property type="component" value="Unassembled WGS sequence"/>
</dbReference>
<dbReference type="Gene3D" id="3.40.190.10">
    <property type="entry name" value="Periplasmic binding protein-like II"/>
    <property type="match status" value="1"/>
</dbReference>